<evidence type="ECO:0000259" key="4">
    <source>
        <dbReference type="Pfam" id="PF00582"/>
    </source>
</evidence>
<keyword evidence="3" id="KW-0067">ATP-binding</keyword>
<dbReference type="SUPFAM" id="SSF52402">
    <property type="entry name" value="Adenine nucleotide alpha hydrolases-like"/>
    <property type="match status" value="1"/>
</dbReference>
<dbReference type="GO" id="GO:0005524">
    <property type="term" value="F:ATP binding"/>
    <property type="evidence" value="ECO:0007669"/>
    <property type="project" value="UniProtKB-KW"/>
</dbReference>
<dbReference type="PANTHER" id="PTHR46268:SF27">
    <property type="entry name" value="UNIVERSAL STRESS PROTEIN RV2623"/>
    <property type="match status" value="1"/>
</dbReference>
<dbReference type="CDD" id="cd00293">
    <property type="entry name" value="USP-like"/>
    <property type="match status" value="1"/>
</dbReference>
<evidence type="ECO:0000256" key="3">
    <source>
        <dbReference type="ARBA" id="ARBA00022840"/>
    </source>
</evidence>
<evidence type="ECO:0000256" key="2">
    <source>
        <dbReference type="ARBA" id="ARBA00022741"/>
    </source>
</evidence>
<reference evidence="5 6" key="1">
    <citation type="submission" date="2018-04" db="EMBL/GenBank/DDBJ databases">
        <title>Genomic Encyclopedia of Archaeal and Bacterial Type Strains, Phase II (KMG-II): from individual species to whole genera.</title>
        <authorList>
            <person name="Goeker M."/>
        </authorList>
    </citation>
    <scope>NUCLEOTIDE SEQUENCE [LARGE SCALE GENOMIC DNA]</scope>
    <source>
        <strain evidence="5 6">DSM 26809</strain>
    </source>
</reference>
<dbReference type="Proteomes" id="UP000244168">
    <property type="component" value="Unassembled WGS sequence"/>
</dbReference>
<protein>
    <submittedName>
        <fullName evidence="5">Nucleotide-binding universal stress UspA family protein</fullName>
    </submittedName>
</protein>
<comment type="caution">
    <text evidence="5">The sequence shown here is derived from an EMBL/GenBank/DDBJ whole genome shotgun (WGS) entry which is preliminary data.</text>
</comment>
<dbReference type="Pfam" id="PF00582">
    <property type="entry name" value="Usp"/>
    <property type="match status" value="1"/>
</dbReference>
<dbReference type="InterPro" id="IPR006016">
    <property type="entry name" value="UspA"/>
</dbReference>
<evidence type="ECO:0000313" key="5">
    <source>
        <dbReference type="EMBL" id="PTQ93226.1"/>
    </source>
</evidence>
<organism evidence="5 6">
    <name type="scientific">Mucilaginibacter yixingensis</name>
    <dbReference type="NCBI Taxonomy" id="1295612"/>
    <lineage>
        <taxon>Bacteria</taxon>
        <taxon>Pseudomonadati</taxon>
        <taxon>Bacteroidota</taxon>
        <taxon>Sphingobacteriia</taxon>
        <taxon>Sphingobacteriales</taxon>
        <taxon>Sphingobacteriaceae</taxon>
        <taxon>Mucilaginibacter</taxon>
    </lineage>
</organism>
<proteinExistence type="inferred from homology"/>
<dbReference type="EMBL" id="QAOQ01000009">
    <property type="protein sequence ID" value="PTQ93226.1"/>
    <property type="molecule type" value="Genomic_DNA"/>
</dbReference>
<gene>
    <name evidence="5" type="ORF">C8P68_10998</name>
</gene>
<accession>A0A2T5J5H1</accession>
<feature type="domain" description="UspA" evidence="4">
    <location>
        <begin position="1"/>
        <end position="150"/>
    </location>
</feature>
<dbReference type="InterPro" id="IPR006015">
    <property type="entry name" value="Universal_stress_UspA"/>
</dbReference>
<keyword evidence="2" id="KW-0547">Nucleotide-binding</keyword>
<dbReference type="Gene3D" id="3.40.50.620">
    <property type="entry name" value="HUPs"/>
    <property type="match status" value="1"/>
</dbReference>
<comment type="similarity">
    <text evidence="1">Belongs to the universal stress protein A family.</text>
</comment>
<dbReference type="PANTHER" id="PTHR46268">
    <property type="entry name" value="STRESS RESPONSE PROTEIN NHAX"/>
    <property type="match status" value="1"/>
</dbReference>
<dbReference type="InterPro" id="IPR014729">
    <property type="entry name" value="Rossmann-like_a/b/a_fold"/>
</dbReference>
<evidence type="ECO:0000313" key="6">
    <source>
        <dbReference type="Proteomes" id="UP000244168"/>
    </source>
</evidence>
<dbReference type="PRINTS" id="PR01438">
    <property type="entry name" value="UNVRSLSTRESS"/>
</dbReference>
<sequence length="157" mass="17091">MKKILIGVDDSKFADHAIAYGFELAQKLGAAVGLVHVIQPVPMMEATDTGVGMPIEGVVNYVAPELMDLQQQGSENMIDRVITKYGHGEDISHFTEFGPTAEGIVDCAKKFHADMIVVGTHSRTGLDRLFMGSVAEHVVRYSPVPVIVVPMPKEEEK</sequence>
<dbReference type="AlphaFoldDB" id="A0A2T5J5H1"/>
<dbReference type="OrthoDB" id="9788959at2"/>
<name>A0A2T5J5H1_9SPHI</name>
<dbReference type="RefSeq" id="WP_107831086.1">
    <property type="nucleotide sequence ID" value="NZ_CP160205.1"/>
</dbReference>
<evidence type="ECO:0000256" key="1">
    <source>
        <dbReference type="ARBA" id="ARBA00008791"/>
    </source>
</evidence>
<keyword evidence="6" id="KW-1185">Reference proteome</keyword>